<feature type="compositionally biased region" description="Low complexity" evidence="1">
    <location>
        <begin position="123"/>
        <end position="138"/>
    </location>
</feature>
<accession>A0A5C3QKE9</accession>
<dbReference type="AlphaFoldDB" id="A0A5C3QKE9"/>
<keyword evidence="3" id="KW-1185">Reference proteome</keyword>
<reference evidence="2 3" key="1">
    <citation type="journal article" date="2019" name="Nat. Ecol. Evol.">
        <title>Megaphylogeny resolves global patterns of mushroom evolution.</title>
        <authorList>
            <person name="Varga T."/>
            <person name="Krizsan K."/>
            <person name="Foldi C."/>
            <person name="Dima B."/>
            <person name="Sanchez-Garcia M."/>
            <person name="Sanchez-Ramirez S."/>
            <person name="Szollosi G.J."/>
            <person name="Szarkandi J.G."/>
            <person name="Papp V."/>
            <person name="Albert L."/>
            <person name="Andreopoulos W."/>
            <person name="Angelini C."/>
            <person name="Antonin V."/>
            <person name="Barry K.W."/>
            <person name="Bougher N.L."/>
            <person name="Buchanan P."/>
            <person name="Buyck B."/>
            <person name="Bense V."/>
            <person name="Catcheside P."/>
            <person name="Chovatia M."/>
            <person name="Cooper J."/>
            <person name="Damon W."/>
            <person name="Desjardin D."/>
            <person name="Finy P."/>
            <person name="Geml J."/>
            <person name="Haridas S."/>
            <person name="Hughes K."/>
            <person name="Justo A."/>
            <person name="Karasinski D."/>
            <person name="Kautmanova I."/>
            <person name="Kiss B."/>
            <person name="Kocsube S."/>
            <person name="Kotiranta H."/>
            <person name="LaButti K.M."/>
            <person name="Lechner B.E."/>
            <person name="Liimatainen K."/>
            <person name="Lipzen A."/>
            <person name="Lukacs Z."/>
            <person name="Mihaltcheva S."/>
            <person name="Morgado L.N."/>
            <person name="Niskanen T."/>
            <person name="Noordeloos M.E."/>
            <person name="Ohm R.A."/>
            <person name="Ortiz-Santana B."/>
            <person name="Ovrebo C."/>
            <person name="Racz N."/>
            <person name="Riley R."/>
            <person name="Savchenko A."/>
            <person name="Shiryaev A."/>
            <person name="Soop K."/>
            <person name="Spirin V."/>
            <person name="Szebenyi C."/>
            <person name="Tomsovsky M."/>
            <person name="Tulloss R.E."/>
            <person name="Uehling J."/>
            <person name="Grigoriev I.V."/>
            <person name="Vagvolgyi C."/>
            <person name="Papp T."/>
            <person name="Martin F.M."/>
            <person name="Miettinen O."/>
            <person name="Hibbett D.S."/>
            <person name="Nagy L.G."/>
        </authorList>
    </citation>
    <scope>NUCLEOTIDE SEQUENCE [LARGE SCALE GENOMIC DNA]</scope>
    <source>
        <strain evidence="2 3">CBS 309.79</strain>
    </source>
</reference>
<evidence type="ECO:0000313" key="3">
    <source>
        <dbReference type="Proteomes" id="UP000305067"/>
    </source>
</evidence>
<evidence type="ECO:0000313" key="2">
    <source>
        <dbReference type="EMBL" id="TFL00951.1"/>
    </source>
</evidence>
<proteinExistence type="predicted"/>
<dbReference type="Proteomes" id="UP000305067">
    <property type="component" value="Unassembled WGS sequence"/>
</dbReference>
<sequence>MPDQDFTCNLPNELMSKIFTLALPTTPSIESIHTPLLPAQVLCWLHRSQTQLLQIHMCFGDPDELAMLTFVISAVHRWETVVLEFLDLEFPRAQYRVGSPPPWYFHQFDEDAEDEDDDAYLESSKSSSSSDASSGLQSELDDDERAYVEEDTTGHFDKQVDPHEWVGPPITITRNDEHTTASTLQPTAPNLCSMKVHFGAPWPEIDMQLSRIANCAPALQEIHWKGHFRYVSPPTSGLSLIG</sequence>
<dbReference type="OrthoDB" id="3357519at2759"/>
<dbReference type="EMBL" id="ML178826">
    <property type="protein sequence ID" value="TFL00951.1"/>
    <property type="molecule type" value="Genomic_DNA"/>
</dbReference>
<feature type="region of interest" description="Disordered" evidence="1">
    <location>
        <begin position="115"/>
        <end position="142"/>
    </location>
</feature>
<evidence type="ECO:0000256" key="1">
    <source>
        <dbReference type="SAM" id="MobiDB-lite"/>
    </source>
</evidence>
<gene>
    <name evidence="2" type="ORF">BDV98DRAFT_593383</name>
</gene>
<protein>
    <submittedName>
        <fullName evidence="2">Uncharacterized protein</fullName>
    </submittedName>
</protein>
<organism evidence="2 3">
    <name type="scientific">Pterulicium gracile</name>
    <dbReference type="NCBI Taxonomy" id="1884261"/>
    <lineage>
        <taxon>Eukaryota</taxon>
        <taxon>Fungi</taxon>
        <taxon>Dikarya</taxon>
        <taxon>Basidiomycota</taxon>
        <taxon>Agaricomycotina</taxon>
        <taxon>Agaricomycetes</taxon>
        <taxon>Agaricomycetidae</taxon>
        <taxon>Agaricales</taxon>
        <taxon>Pleurotineae</taxon>
        <taxon>Pterulaceae</taxon>
        <taxon>Pterulicium</taxon>
    </lineage>
</organism>
<name>A0A5C3QKE9_9AGAR</name>